<dbReference type="Proteomes" id="UP000199197">
    <property type="component" value="Unassembled WGS sequence"/>
</dbReference>
<keyword evidence="2" id="KW-1185">Reference proteome</keyword>
<evidence type="ECO:0008006" key="3">
    <source>
        <dbReference type="Google" id="ProtNLM"/>
    </source>
</evidence>
<dbReference type="OrthoDB" id="9923181at2"/>
<evidence type="ECO:0000313" key="2">
    <source>
        <dbReference type="Proteomes" id="UP000199197"/>
    </source>
</evidence>
<sequence>MIIASGHIELNTEDDMNRVLEELKRRNVEVPFYSSGKILYVVEGESERQVKIVIEKLREIEGVREVFLSYYSLDGADKGEDFEI</sequence>
<dbReference type="Pfam" id="PF03927">
    <property type="entry name" value="NapD"/>
    <property type="match status" value="1"/>
</dbReference>
<dbReference type="RefSeq" id="WP_092347012.1">
    <property type="nucleotide sequence ID" value="NZ_CZVW01000002.1"/>
</dbReference>
<accession>A0A0P1MLZ0</accession>
<dbReference type="AlphaFoldDB" id="A0A0P1MLZ0"/>
<protein>
    <recommendedName>
        <fullName evidence="3">Periplasmic nitrate reductase chaperone NapD</fullName>
    </recommendedName>
</protein>
<proteinExistence type="predicted"/>
<organism evidence="1 2">
    <name type="scientific">Candidatus Chryseopegocella kryptomonas</name>
    <dbReference type="NCBI Taxonomy" id="1633643"/>
    <lineage>
        <taxon>Bacteria</taxon>
        <taxon>Pseudomonadati</taxon>
        <taxon>Candidatus Kryptoniota</taxon>
        <taxon>Candidatus Chryseopegocella</taxon>
    </lineage>
</organism>
<dbReference type="EMBL" id="CZVW01000002">
    <property type="protein sequence ID" value="CUS96744.1"/>
    <property type="molecule type" value="Genomic_DNA"/>
</dbReference>
<dbReference type="InterPro" id="IPR005623">
    <property type="entry name" value="Chaperone_NapD_NO3_reduct"/>
</dbReference>
<reference evidence="2" key="1">
    <citation type="submission" date="2015-11" db="EMBL/GenBank/DDBJ databases">
        <authorList>
            <person name="Varghese N."/>
        </authorList>
    </citation>
    <scope>NUCLEOTIDE SEQUENCE [LARGE SCALE GENOMIC DNA]</scope>
    <source>
        <strain evidence="2">JGI-23</strain>
    </source>
</reference>
<gene>
    <name evidence="1" type="ORF">JGI23_00173</name>
</gene>
<name>A0A0P1MLZ0_9BACT</name>
<evidence type="ECO:0000313" key="1">
    <source>
        <dbReference type="EMBL" id="CUS96744.1"/>
    </source>
</evidence>